<feature type="domain" description="Large ribosomal subunit protein uL11 N-terminal" evidence="8">
    <location>
        <begin position="136"/>
        <end position="186"/>
    </location>
</feature>
<sequence length="277" mass="29833">MPEVIRWRRKKLEVPLIGEAVVGPNASRRRGLIIDVSLPRKYGFRFVSLCLQTGISVTSRNYGNVKKINGENEAKLPSTSLFLGSSLNLSSIQSTTLRFLNKNRALPVSSTPRPLTVISMAPPKPGGKPRKVVGVVKLALEAGKATPAPPVGPALGAKGVNIAAFCKDYNARTADKAGYIIPSRLRFTTSFTFILKTPPASVLLLKAAGVEKGSKDPQQEKVGKITIDQLRTIAQEKLPDLNCSSLESAMRIIAGTAANMGIDIDPPVLERKKKELV</sequence>
<dbReference type="SUPFAM" id="SSF46906">
    <property type="entry name" value="Ribosomal protein L11, C-terminal domain"/>
    <property type="match status" value="1"/>
</dbReference>
<dbReference type="InterPro" id="IPR036769">
    <property type="entry name" value="Ribosomal_uL11_C_sf"/>
</dbReference>
<evidence type="ECO:0000259" key="8">
    <source>
        <dbReference type="Pfam" id="PF03946"/>
    </source>
</evidence>
<dbReference type="FunFam" id="1.10.10.250:FF:000001">
    <property type="entry name" value="50S ribosomal protein L11"/>
    <property type="match status" value="1"/>
</dbReference>
<protein>
    <submittedName>
        <fullName evidence="9">50S ribosomal protein L11, chloroplastic</fullName>
    </submittedName>
</protein>
<dbReference type="CDD" id="cd00349">
    <property type="entry name" value="Ribosomal_L11"/>
    <property type="match status" value="1"/>
</dbReference>
<evidence type="ECO:0000256" key="3">
    <source>
        <dbReference type="ARBA" id="ARBA00022884"/>
    </source>
</evidence>
<keyword evidence="3" id="KW-0694">RNA-binding</keyword>
<name>A0AAW2X3D0_9LAMI</name>
<dbReference type="Gene3D" id="1.10.10.250">
    <property type="entry name" value="Ribosomal protein L11, C-terminal domain"/>
    <property type="match status" value="1"/>
</dbReference>
<dbReference type="GO" id="GO:0003735">
    <property type="term" value="F:structural constituent of ribosome"/>
    <property type="evidence" value="ECO:0007669"/>
    <property type="project" value="InterPro"/>
</dbReference>
<evidence type="ECO:0000256" key="1">
    <source>
        <dbReference type="ARBA" id="ARBA00010537"/>
    </source>
</evidence>
<dbReference type="Pfam" id="PF03946">
    <property type="entry name" value="Ribosomal_L11_N"/>
    <property type="match status" value="1"/>
</dbReference>
<accession>A0AAW2X3D0</accession>
<evidence type="ECO:0000256" key="6">
    <source>
        <dbReference type="RuleBase" id="RU003978"/>
    </source>
</evidence>
<keyword evidence="4 6" id="KW-0689">Ribosomal protein</keyword>
<dbReference type="PROSITE" id="PS00359">
    <property type="entry name" value="RIBOSOMAL_L11"/>
    <property type="match status" value="1"/>
</dbReference>
<dbReference type="GO" id="GO:0022625">
    <property type="term" value="C:cytosolic large ribosomal subunit"/>
    <property type="evidence" value="ECO:0007669"/>
    <property type="project" value="TreeGrafter"/>
</dbReference>
<dbReference type="GO" id="GO:0070180">
    <property type="term" value="F:large ribosomal subunit rRNA binding"/>
    <property type="evidence" value="ECO:0007669"/>
    <property type="project" value="TreeGrafter"/>
</dbReference>
<keyword evidence="5 6" id="KW-0687">Ribonucleoprotein</keyword>
<reference evidence="9" key="1">
    <citation type="submission" date="2020-06" db="EMBL/GenBank/DDBJ databases">
        <authorList>
            <person name="Li T."/>
            <person name="Hu X."/>
            <person name="Zhang T."/>
            <person name="Song X."/>
            <person name="Zhang H."/>
            <person name="Dai N."/>
            <person name="Sheng W."/>
            <person name="Hou X."/>
            <person name="Wei L."/>
        </authorList>
    </citation>
    <scope>NUCLEOTIDE SEQUENCE</scope>
    <source>
        <strain evidence="9">KEN1</strain>
        <tissue evidence="9">Leaf</tissue>
    </source>
</reference>
<gene>
    <name evidence="9" type="ORF">Slati_1784000</name>
</gene>
<dbReference type="InterPro" id="IPR020785">
    <property type="entry name" value="Ribosomal_uL11_CS"/>
</dbReference>
<dbReference type="InterPro" id="IPR036796">
    <property type="entry name" value="Ribosomal_uL11_N_sf"/>
</dbReference>
<dbReference type="PANTHER" id="PTHR11661">
    <property type="entry name" value="60S RIBOSOMAL PROTEIN L12"/>
    <property type="match status" value="1"/>
</dbReference>
<evidence type="ECO:0000256" key="5">
    <source>
        <dbReference type="ARBA" id="ARBA00023274"/>
    </source>
</evidence>
<comment type="caution">
    <text evidence="9">The sequence shown here is derived from an EMBL/GenBank/DDBJ whole genome shotgun (WGS) entry which is preliminary data.</text>
</comment>
<dbReference type="EMBL" id="JACGWN010000006">
    <property type="protein sequence ID" value="KAL0446561.1"/>
    <property type="molecule type" value="Genomic_DNA"/>
</dbReference>
<dbReference type="HAMAP" id="MF_00736">
    <property type="entry name" value="Ribosomal_uL11"/>
    <property type="match status" value="1"/>
</dbReference>
<reference evidence="9" key="2">
    <citation type="journal article" date="2024" name="Plant">
        <title>Genomic evolution and insights into agronomic trait innovations of Sesamum species.</title>
        <authorList>
            <person name="Miao H."/>
            <person name="Wang L."/>
            <person name="Qu L."/>
            <person name="Liu H."/>
            <person name="Sun Y."/>
            <person name="Le M."/>
            <person name="Wang Q."/>
            <person name="Wei S."/>
            <person name="Zheng Y."/>
            <person name="Lin W."/>
            <person name="Duan Y."/>
            <person name="Cao H."/>
            <person name="Xiong S."/>
            <person name="Wang X."/>
            <person name="Wei L."/>
            <person name="Li C."/>
            <person name="Ma Q."/>
            <person name="Ju M."/>
            <person name="Zhao R."/>
            <person name="Li G."/>
            <person name="Mu C."/>
            <person name="Tian Q."/>
            <person name="Mei H."/>
            <person name="Zhang T."/>
            <person name="Gao T."/>
            <person name="Zhang H."/>
        </authorList>
    </citation>
    <scope>NUCLEOTIDE SEQUENCE</scope>
    <source>
        <strain evidence="9">KEN1</strain>
    </source>
</reference>
<evidence type="ECO:0000256" key="2">
    <source>
        <dbReference type="ARBA" id="ARBA00022730"/>
    </source>
</evidence>
<dbReference type="GO" id="GO:0006412">
    <property type="term" value="P:translation"/>
    <property type="evidence" value="ECO:0007669"/>
    <property type="project" value="InterPro"/>
</dbReference>
<evidence type="ECO:0000259" key="7">
    <source>
        <dbReference type="Pfam" id="PF00298"/>
    </source>
</evidence>
<dbReference type="SUPFAM" id="SSF54747">
    <property type="entry name" value="Ribosomal L11/L12e N-terminal domain"/>
    <property type="match status" value="1"/>
</dbReference>
<feature type="domain" description="Large ribosomal subunit protein uL11 C-terminal" evidence="7">
    <location>
        <begin position="196"/>
        <end position="264"/>
    </location>
</feature>
<dbReference type="Gene3D" id="3.30.1550.10">
    <property type="entry name" value="Ribosomal protein L11/L12, N-terminal domain"/>
    <property type="match status" value="1"/>
</dbReference>
<comment type="similarity">
    <text evidence="1 6">Belongs to the universal ribosomal protein uL11 family.</text>
</comment>
<proteinExistence type="inferred from homology"/>
<dbReference type="NCBIfam" id="TIGR01632">
    <property type="entry name" value="L11_bact"/>
    <property type="match status" value="1"/>
</dbReference>
<dbReference type="SMART" id="SM00649">
    <property type="entry name" value="RL11"/>
    <property type="match status" value="1"/>
</dbReference>
<dbReference type="InterPro" id="IPR020784">
    <property type="entry name" value="Ribosomal_uL11_N"/>
</dbReference>
<dbReference type="InterPro" id="IPR000911">
    <property type="entry name" value="Ribosomal_uL11"/>
</dbReference>
<evidence type="ECO:0000313" key="9">
    <source>
        <dbReference type="EMBL" id="KAL0446561.1"/>
    </source>
</evidence>
<dbReference type="AlphaFoldDB" id="A0AAW2X3D0"/>
<dbReference type="Pfam" id="PF00298">
    <property type="entry name" value="Ribosomal_L11"/>
    <property type="match status" value="1"/>
</dbReference>
<keyword evidence="2" id="KW-0699">rRNA-binding</keyword>
<dbReference type="InterPro" id="IPR020783">
    <property type="entry name" value="Ribosomal_uL11_C"/>
</dbReference>
<dbReference type="InterPro" id="IPR006519">
    <property type="entry name" value="Ribosomal_uL11_bac-typ"/>
</dbReference>
<organism evidence="9">
    <name type="scientific">Sesamum latifolium</name>
    <dbReference type="NCBI Taxonomy" id="2727402"/>
    <lineage>
        <taxon>Eukaryota</taxon>
        <taxon>Viridiplantae</taxon>
        <taxon>Streptophyta</taxon>
        <taxon>Embryophyta</taxon>
        <taxon>Tracheophyta</taxon>
        <taxon>Spermatophyta</taxon>
        <taxon>Magnoliopsida</taxon>
        <taxon>eudicotyledons</taxon>
        <taxon>Gunneridae</taxon>
        <taxon>Pentapetalae</taxon>
        <taxon>asterids</taxon>
        <taxon>lamiids</taxon>
        <taxon>Lamiales</taxon>
        <taxon>Pedaliaceae</taxon>
        <taxon>Sesamum</taxon>
    </lineage>
</organism>
<dbReference type="PANTHER" id="PTHR11661:SF1">
    <property type="entry name" value="LARGE RIBOSOMAL SUBUNIT PROTEIN UL11M"/>
    <property type="match status" value="1"/>
</dbReference>
<evidence type="ECO:0000256" key="4">
    <source>
        <dbReference type="ARBA" id="ARBA00022980"/>
    </source>
</evidence>